<evidence type="ECO:0000256" key="1">
    <source>
        <dbReference type="SAM" id="MobiDB-lite"/>
    </source>
</evidence>
<dbReference type="Pfam" id="PF17227">
    <property type="entry name" value="DUF5302"/>
    <property type="match status" value="1"/>
</dbReference>
<feature type="region of interest" description="Disordered" evidence="1">
    <location>
        <begin position="23"/>
        <end position="60"/>
    </location>
</feature>
<dbReference type="RefSeq" id="WP_071381905.1">
    <property type="nucleotide sequence ID" value="NZ_MLYO01000030.1"/>
</dbReference>
<gene>
    <name evidence="2" type="ORF">BIV23_18025</name>
</gene>
<dbReference type="AlphaFoldDB" id="A0A1S2QDP7"/>
<proteinExistence type="predicted"/>
<feature type="compositionally biased region" description="Basic and acidic residues" evidence="1">
    <location>
        <begin position="23"/>
        <end position="40"/>
    </location>
</feature>
<protein>
    <recommendedName>
        <fullName evidence="4">DUF5302 domain-containing protein</fullName>
    </recommendedName>
</protein>
<accession>A0A1S2QDP7</accession>
<dbReference type="OrthoDB" id="4330818at2"/>
<evidence type="ECO:0000313" key="2">
    <source>
        <dbReference type="EMBL" id="OIK04279.1"/>
    </source>
</evidence>
<name>A0A1S2QDP7_9ACTN</name>
<comment type="caution">
    <text evidence="2">The sequence shown here is derived from an EMBL/GenBank/DDBJ whole genome shotgun (WGS) entry which is preliminary data.</text>
</comment>
<organism evidence="2 3">
    <name type="scientific">Streptomyces monashensis</name>
    <dbReference type="NCBI Taxonomy" id="1678012"/>
    <lineage>
        <taxon>Bacteria</taxon>
        <taxon>Bacillati</taxon>
        <taxon>Actinomycetota</taxon>
        <taxon>Actinomycetes</taxon>
        <taxon>Kitasatosporales</taxon>
        <taxon>Streptomycetaceae</taxon>
        <taxon>Streptomyces</taxon>
    </lineage>
</organism>
<dbReference type="Proteomes" id="UP000179642">
    <property type="component" value="Unassembled WGS sequence"/>
</dbReference>
<evidence type="ECO:0000313" key="3">
    <source>
        <dbReference type="Proteomes" id="UP000179642"/>
    </source>
</evidence>
<dbReference type="InterPro" id="IPR035172">
    <property type="entry name" value="DUF5302"/>
</dbReference>
<reference evidence="2 3" key="1">
    <citation type="submission" date="2016-10" db="EMBL/GenBank/DDBJ databases">
        <title>Genome sequence of Streptomyces sp. MUSC 1.</title>
        <authorList>
            <person name="Lee L.-H."/>
            <person name="Ser H.-L."/>
            <person name="Law J.W.-F."/>
        </authorList>
    </citation>
    <scope>NUCLEOTIDE SEQUENCE [LARGE SCALE GENOMIC DNA]</scope>
    <source>
        <strain evidence="2 3">MUSC 1</strain>
    </source>
</reference>
<sequence>MTEKPEETPDENADREKFREALERKAQESHARKAHEEGRLKVRNMSGPAGKKRYFRRKTG</sequence>
<feature type="compositionally biased region" description="Basic residues" evidence="1">
    <location>
        <begin position="50"/>
        <end position="60"/>
    </location>
</feature>
<keyword evidence="3" id="KW-1185">Reference proteome</keyword>
<evidence type="ECO:0008006" key="4">
    <source>
        <dbReference type="Google" id="ProtNLM"/>
    </source>
</evidence>
<dbReference type="EMBL" id="MLYO01000030">
    <property type="protein sequence ID" value="OIK04279.1"/>
    <property type="molecule type" value="Genomic_DNA"/>
</dbReference>